<feature type="compositionally biased region" description="Basic and acidic residues" evidence="1">
    <location>
        <begin position="124"/>
        <end position="143"/>
    </location>
</feature>
<organism evidence="2 3">
    <name type="scientific">Ophiocordyceps polyrhachis-furcata BCC 54312</name>
    <dbReference type="NCBI Taxonomy" id="1330021"/>
    <lineage>
        <taxon>Eukaryota</taxon>
        <taxon>Fungi</taxon>
        <taxon>Dikarya</taxon>
        <taxon>Ascomycota</taxon>
        <taxon>Pezizomycotina</taxon>
        <taxon>Sordariomycetes</taxon>
        <taxon>Hypocreomycetidae</taxon>
        <taxon>Hypocreales</taxon>
        <taxon>Ophiocordycipitaceae</taxon>
        <taxon>Ophiocordyceps</taxon>
    </lineage>
</organism>
<dbReference type="STRING" id="1330021.A0A367LDD8"/>
<protein>
    <submittedName>
        <fullName evidence="2">Uncharacterized protein</fullName>
    </submittedName>
</protein>
<comment type="caution">
    <text evidence="2">The sequence shown here is derived from an EMBL/GenBank/DDBJ whole genome shotgun (WGS) entry which is preliminary data.</text>
</comment>
<feature type="compositionally biased region" description="Polar residues" evidence="1">
    <location>
        <begin position="588"/>
        <end position="601"/>
    </location>
</feature>
<evidence type="ECO:0000256" key="1">
    <source>
        <dbReference type="SAM" id="MobiDB-lite"/>
    </source>
</evidence>
<feature type="compositionally biased region" description="Low complexity" evidence="1">
    <location>
        <begin position="784"/>
        <end position="812"/>
    </location>
</feature>
<reference evidence="2 3" key="1">
    <citation type="journal article" date="2015" name="BMC Genomics">
        <title>Insights from the genome of Ophiocordyceps polyrhachis-furcata to pathogenicity and host specificity in insect fungi.</title>
        <authorList>
            <person name="Wichadakul D."/>
            <person name="Kobmoo N."/>
            <person name="Ingsriswang S."/>
            <person name="Tangphatsornruang S."/>
            <person name="Chantasingh D."/>
            <person name="Luangsa-ard J.J."/>
            <person name="Eurwilaichitr L."/>
        </authorList>
    </citation>
    <scope>NUCLEOTIDE SEQUENCE [LARGE SCALE GENOMIC DNA]</scope>
    <source>
        <strain evidence="2 3">BCC 54312</strain>
    </source>
</reference>
<proteinExistence type="predicted"/>
<feature type="region of interest" description="Disordered" evidence="1">
    <location>
        <begin position="179"/>
        <end position="1021"/>
    </location>
</feature>
<feature type="compositionally biased region" description="Basic and acidic residues" evidence="1">
    <location>
        <begin position="387"/>
        <end position="405"/>
    </location>
</feature>
<dbReference type="Proteomes" id="UP000253664">
    <property type="component" value="Unassembled WGS sequence"/>
</dbReference>
<feature type="compositionally biased region" description="Polar residues" evidence="1">
    <location>
        <begin position="512"/>
        <end position="523"/>
    </location>
</feature>
<feature type="compositionally biased region" description="Basic and acidic residues" evidence="1">
    <location>
        <begin position="190"/>
        <end position="199"/>
    </location>
</feature>
<feature type="compositionally biased region" description="Pro residues" evidence="1">
    <location>
        <begin position="845"/>
        <end position="859"/>
    </location>
</feature>
<keyword evidence="3" id="KW-1185">Reference proteome</keyword>
<feature type="compositionally biased region" description="Low complexity" evidence="1">
    <location>
        <begin position="717"/>
        <end position="765"/>
    </location>
</feature>
<feature type="compositionally biased region" description="Low complexity" evidence="1">
    <location>
        <begin position="231"/>
        <end position="245"/>
    </location>
</feature>
<gene>
    <name evidence="2" type="ORF">L249_1145</name>
</gene>
<evidence type="ECO:0000313" key="3">
    <source>
        <dbReference type="Proteomes" id="UP000253664"/>
    </source>
</evidence>
<feature type="compositionally biased region" description="Low complexity" evidence="1">
    <location>
        <begin position="890"/>
        <end position="901"/>
    </location>
</feature>
<feature type="compositionally biased region" description="Gly residues" evidence="1">
    <location>
        <begin position="364"/>
        <end position="374"/>
    </location>
</feature>
<feature type="compositionally biased region" description="Polar residues" evidence="1">
    <location>
        <begin position="406"/>
        <end position="443"/>
    </location>
</feature>
<evidence type="ECO:0000313" key="2">
    <source>
        <dbReference type="EMBL" id="RCI12439.1"/>
    </source>
</evidence>
<feature type="compositionally biased region" description="Polar residues" evidence="1">
    <location>
        <begin position="965"/>
        <end position="985"/>
    </location>
</feature>
<dbReference type="EMBL" id="LKCN02000007">
    <property type="protein sequence ID" value="RCI12439.1"/>
    <property type="molecule type" value="Genomic_DNA"/>
</dbReference>
<feature type="region of interest" description="Disordered" evidence="1">
    <location>
        <begin position="124"/>
        <end position="148"/>
    </location>
</feature>
<dbReference type="AlphaFoldDB" id="A0A367LDD8"/>
<feature type="compositionally biased region" description="Low complexity" evidence="1">
    <location>
        <begin position="937"/>
        <end position="946"/>
    </location>
</feature>
<feature type="compositionally biased region" description="Gly residues" evidence="1">
    <location>
        <begin position="246"/>
        <end position="357"/>
    </location>
</feature>
<feature type="compositionally biased region" description="Polar residues" evidence="1">
    <location>
        <begin position="865"/>
        <end position="874"/>
    </location>
</feature>
<feature type="compositionally biased region" description="Pro residues" evidence="1">
    <location>
        <begin position="902"/>
        <end position="919"/>
    </location>
</feature>
<sequence>MPMLIPQKIIDTRNSFFEKAAISWNLVNTTLKEADICSTTLNDNDVVDKLKASLHQGRADTTNVLYMTSNEDGSVPPGQSLVKGRCYVPDKSSKMPIEKLLGAIDGCSVAMDAALKEKTPVDAHECGHSLGEDHDQDPSHRDNLMAPSHDMNAVKDYDLDEGQIERMRHIALLRKSEATGQPYNGTVGDKVAKGWEERKKMRKPGGDIGGKPPTKIIPFPDPRQFGPMGEAPPGRSPDSPGPSASGPGGAPSGAGGDASSGAGGADGGSSGAGGGASSGADGGADGGSSGTGGGASSGADGGASSGAGGGLSGADGGSSGAGGGASSGADGGASGTRGGGSSGAGGAAPGAGGGPSGVGDTPSGAGGGPSGEGQGASRANNPSSEKGALEDNNGKKTLADKESKNKFFNKTARTTPATKSTGGFPTGFPTNFRTATRELSNVRSAFRSKKASPTSAPTGFETVTRELSGAFSGSGRLATTTARNQRARPTLTPSASSVPAGRKGPGLVPGSESGSQVSGGDRSQLTKEKKKKQEKLVDQSLNSKPGFRDEGEDPTEAGDAPRSKRKNRQANQNVDPRVGPPTDRKSTRLTSPAGSVSTSGPSIGRASPVPGTFSSSRGASRGGGQAGPGSSTRRQKSPVTGLGAQGPRATPVGGAGGGNKIAAAPSASRTTRRLSTPSPSPLGGSPGSRISPTRKQSTDSDPRLRSSRSGAVGNEIAAAPSASRTTRRLSTPSPSPLGGSPALRELPDDSLLPPLLLSGDLLSTDSDPRLRGSRSGTVGNEIAAAPSASRTTRRLSTPSPSPLGGSPGSKLSPTRKQSTDSDPGTGGSRPGGKKVATASSVSRTPPRPSPPSPSPPKGSPPGLSQTGRETQSGSRVRGSASAPIGGGSGNNIASGPSVSRTPPRPSPPSPSPPTGPPGPGLSQRQESRAGSGVQGKTTATTGSASGNTRDPGSRGDGSRMAARPQSPSRTPPFETSTGGTADARTSQPGGGPGNKGQKSGDAPTSGKSGGVNAVRRAVLAN</sequence>
<accession>A0A367LDD8</accession>
<name>A0A367LDD8_9HYPO</name>
<feature type="compositionally biased region" description="Low complexity" evidence="1">
    <location>
        <begin position="660"/>
        <end position="691"/>
    </location>
</feature>